<feature type="non-terminal residue" evidence="8">
    <location>
        <position position="118"/>
    </location>
</feature>
<dbReference type="PANTHER" id="PTHR28553:SF1">
    <property type="entry name" value="NEUROPEPTIDE B"/>
    <property type="match status" value="1"/>
</dbReference>
<dbReference type="GO" id="GO:0001664">
    <property type="term" value="F:G protein-coupled receptor binding"/>
    <property type="evidence" value="ECO:0007669"/>
    <property type="project" value="InterPro"/>
</dbReference>
<evidence type="ECO:0000256" key="1">
    <source>
        <dbReference type="ARBA" id="ARBA00004613"/>
    </source>
</evidence>
<keyword evidence="5 7" id="KW-0732">Signal</keyword>
<keyword evidence="9" id="KW-1185">Reference proteome</keyword>
<dbReference type="Pfam" id="PF15180">
    <property type="entry name" value="NPBW"/>
    <property type="match status" value="1"/>
</dbReference>
<proteinExistence type="inferred from homology"/>
<feature type="non-terminal residue" evidence="8">
    <location>
        <position position="1"/>
    </location>
</feature>
<evidence type="ECO:0000256" key="4">
    <source>
        <dbReference type="ARBA" id="ARBA00022685"/>
    </source>
</evidence>
<evidence type="ECO:0000256" key="6">
    <source>
        <dbReference type="SAM" id="MobiDB-lite"/>
    </source>
</evidence>
<dbReference type="Proteomes" id="UP000519239">
    <property type="component" value="Unassembled WGS sequence"/>
</dbReference>
<evidence type="ECO:0000313" key="9">
    <source>
        <dbReference type="Proteomes" id="UP000519239"/>
    </source>
</evidence>
<keyword evidence="4" id="KW-0165">Cleavage on pair of basic residues</keyword>
<comment type="subcellular location">
    <subcellularLocation>
        <location evidence="1">Secreted</location>
    </subcellularLocation>
</comment>
<feature type="chain" id="PRO_5029506425" evidence="7">
    <location>
        <begin position="21"/>
        <end position="118"/>
    </location>
</feature>
<reference evidence="8 9" key="1">
    <citation type="submission" date="2019-09" db="EMBL/GenBank/DDBJ databases">
        <title>Bird 10,000 Genomes (B10K) Project - Family phase.</title>
        <authorList>
            <person name="Zhang G."/>
        </authorList>
    </citation>
    <scope>NUCLEOTIDE SEQUENCE [LARGE SCALE GENOMIC DNA]</scope>
    <source>
        <strain evidence="8">B10K-CU-031-02</strain>
        <tissue evidence="8">Muscle</tissue>
    </source>
</reference>
<keyword evidence="3" id="KW-0964">Secreted</keyword>
<organism evidence="8 9">
    <name type="scientific">Ceuthmochares aereus</name>
    <dbReference type="NCBI Taxonomy" id="1961834"/>
    <lineage>
        <taxon>Eukaryota</taxon>
        <taxon>Metazoa</taxon>
        <taxon>Chordata</taxon>
        <taxon>Craniata</taxon>
        <taxon>Vertebrata</taxon>
        <taxon>Euteleostomi</taxon>
        <taxon>Archelosauria</taxon>
        <taxon>Archosauria</taxon>
        <taxon>Dinosauria</taxon>
        <taxon>Saurischia</taxon>
        <taxon>Theropoda</taxon>
        <taxon>Coelurosauria</taxon>
        <taxon>Aves</taxon>
        <taxon>Neognathae</taxon>
        <taxon>Neoaves</taxon>
        <taxon>Otidimorphae</taxon>
        <taxon>Cuculiformes</taxon>
        <taxon>Cuculidae</taxon>
        <taxon>Ceuthmochares</taxon>
    </lineage>
</organism>
<comment type="caution">
    <text evidence="8">The sequence shown here is derived from an EMBL/GenBank/DDBJ whole genome shotgun (WGS) entry which is preliminary data.</text>
</comment>
<dbReference type="GO" id="GO:0005576">
    <property type="term" value="C:extracellular region"/>
    <property type="evidence" value="ECO:0007669"/>
    <property type="project" value="UniProtKB-SubCell"/>
</dbReference>
<sequence>MRAAGWLVLALLCLCHPAEPWYRSPAGPRPHAVGRASGLLSSLHRSPHARRSGTAGPARPPTRLGAVVRNRTTLGEALCVMDVAPEPRSCRVLPGTLGMLQCKADITVSLDPIECASV</sequence>
<dbReference type="AlphaFoldDB" id="A0A7L4KE73"/>
<gene>
    <name evidence="8" type="primary">Npb</name>
    <name evidence="8" type="ORF">CEUAER_R04707</name>
</gene>
<name>A0A7L4KE73_9AVES</name>
<feature type="region of interest" description="Disordered" evidence="6">
    <location>
        <begin position="44"/>
        <end position="63"/>
    </location>
</feature>
<dbReference type="PANTHER" id="PTHR28553">
    <property type="entry name" value="NEUROPEPTIDE B"/>
    <property type="match status" value="1"/>
</dbReference>
<dbReference type="OrthoDB" id="9942334at2759"/>
<comment type="similarity">
    <text evidence="2">Belongs to the neuropeptide B/W family.</text>
</comment>
<evidence type="ECO:0000256" key="7">
    <source>
        <dbReference type="SAM" id="SignalP"/>
    </source>
</evidence>
<dbReference type="EMBL" id="VWPQ01014084">
    <property type="protein sequence ID" value="NXY51233.1"/>
    <property type="molecule type" value="Genomic_DNA"/>
</dbReference>
<evidence type="ECO:0000313" key="8">
    <source>
        <dbReference type="EMBL" id="NXY51233.1"/>
    </source>
</evidence>
<dbReference type="InterPro" id="IPR013297">
    <property type="entry name" value="Neuropept_BW_pre"/>
</dbReference>
<feature type="signal peptide" evidence="7">
    <location>
        <begin position="1"/>
        <end position="20"/>
    </location>
</feature>
<evidence type="ECO:0000256" key="3">
    <source>
        <dbReference type="ARBA" id="ARBA00022525"/>
    </source>
</evidence>
<dbReference type="PRINTS" id="PR01888">
    <property type="entry name" value="NROPEPTIDEBW"/>
</dbReference>
<dbReference type="GO" id="GO:0007631">
    <property type="term" value="P:feeding behavior"/>
    <property type="evidence" value="ECO:0007669"/>
    <property type="project" value="TreeGrafter"/>
</dbReference>
<accession>A0A7L4KE73</accession>
<evidence type="ECO:0000256" key="5">
    <source>
        <dbReference type="ARBA" id="ARBA00022729"/>
    </source>
</evidence>
<dbReference type="GO" id="GO:0007186">
    <property type="term" value="P:G protein-coupled receptor signaling pathway"/>
    <property type="evidence" value="ECO:0007669"/>
    <property type="project" value="TreeGrafter"/>
</dbReference>
<protein>
    <submittedName>
        <fullName evidence="8">NPB protein</fullName>
    </submittedName>
</protein>
<evidence type="ECO:0000256" key="2">
    <source>
        <dbReference type="ARBA" id="ARBA00005292"/>
    </source>
</evidence>